<name>A0A4V3D5G3_9GAMM</name>
<proteinExistence type="predicted"/>
<accession>A0A4V3D5G3</accession>
<evidence type="ECO:0000313" key="1">
    <source>
        <dbReference type="EMBL" id="TDQ39917.1"/>
    </source>
</evidence>
<reference evidence="1 2" key="1">
    <citation type="submission" date="2019-03" db="EMBL/GenBank/DDBJ databases">
        <title>Genomic Encyclopedia of Type Strains, Phase IV (KMG-IV): sequencing the most valuable type-strain genomes for metagenomic binning, comparative biology and taxonomic classification.</title>
        <authorList>
            <person name="Goeker M."/>
        </authorList>
    </citation>
    <scope>NUCLEOTIDE SEQUENCE [LARGE SCALE GENOMIC DNA]</scope>
    <source>
        <strain evidence="1 2">DSM 28679</strain>
    </source>
</reference>
<sequence length="276" mass="31042">MSELARGAAVKMRIELQEPARYGMRLGEEELPLNELLGQSLQLEYLGGINCIHCQRKTNKSFAQGYCWPCFGKLAQCDSCIMSPEKCHFDAGTCREPEWGEANCMVDHFVYLANSSSVKVGITRGTQLPTRWLDQGASQALPIFRVKTRQQSGFVEDALRANVSDRTSWQAMLKGDPEPVDLPAQRDRLLKLCAAGLDALHQRFGLQAIQPLEDAEVTDIRYPVLEYPKKVKSFNLDKEPLAEGTLLGIKGQYLIFDTGVINIRKYTGYQLVLRRL</sequence>
<dbReference type="RefSeq" id="WP_101496526.1">
    <property type="nucleotide sequence ID" value="NZ_LNJZ01000006.1"/>
</dbReference>
<keyword evidence="2" id="KW-1185">Reference proteome</keyword>
<dbReference type="OrthoDB" id="9775734at2"/>
<dbReference type="InterPro" id="IPR021246">
    <property type="entry name" value="DUF2797"/>
</dbReference>
<dbReference type="Pfam" id="PF10977">
    <property type="entry name" value="DUF2797"/>
    <property type="match status" value="1"/>
</dbReference>
<dbReference type="AlphaFoldDB" id="A0A4V3D5G3"/>
<gene>
    <name evidence="1" type="ORF">DFQ45_10146</name>
</gene>
<comment type="caution">
    <text evidence="1">The sequence shown here is derived from an EMBL/GenBank/DDBJ whole genome shotgun (WGS) entry which is preliminary data.</text>
</comment>
<organism evidence="1 2">
    <name type="scientific">Thiopseudomonas denitrificans</name>
    <dbReference type="NCBI Taxonomy" id="1501432"/>
    <lineage>
        <taxon>Bacteria</taxon>
        <taxon>Pseudomonadati</taxon>
        <taxon>Pseudomonadota</taxon>
        <taxon>Gammaproteobacteria</taxon>
        <taxon>Pseudomonadales</taxon>
        <taxon>Pseudomonadaceae</taxon>
        <taxon>Thiopseudomonas</taxon>
    </lineage>
</organism>
<protein>
    <submittedName>
        <fullName evidence="1">Uncharacterized protein DUF2797</fullName>
    </submittedName>
</protein>
<evidence type="ECO:0000313" key="2">
    <source>
        <dbReference type="Proteomes" id="UP000294575"/>
    </source>
</evidence>
<dbReference type="Proteomes" id="UP000294575">
    <property type="component" value="Unassembled WGS sequence"/>
</dbReference>
<dbReference type="EMBL" id="SNYK01000001">
    <property type="protein sequence ID" value="TDQ39917.1"/>
    <property type="molecule type" value="Genomic_DNA"/>
</dbReference>